<dbReference type="SUPFAM" id="SSF52777">
    <property type="entry name" value="CoA-dependent acyltransferases"/>
    <property type="match status" value="1"/>
</dbReference>
<dbReference type="EMBL" id="BBXM02000006">
    <property type="protein sequence ID" value="GIC91366.1"/>
    <property type="molecule type" value="Genomic_DNA"/>
</dbReference>
<dbReference type="GeneID" id="66995286"/>
<sequence length="195" mass="21573">MTEENLDLVGGEEATWTRMLAVSEAQVIWTRTNQLCNAFVTGSLPHVVEPIAVPAWLTTPSSTKPISARLNIALAPTISNMLDCRDVILELFSNGRQVDLPGIEDLLAPTLAAYPLWIRVNPQDRVLELVCRIQEDSGSITTCDQFQVENVARISPSLHEICKSAIRLDISPFLEPTKANYVSLFSGGNPRFLKR</sequence>
<dbReference type="AlphaFoldDB" id="A0A8E0QYY9"/>
<evidence type="ECO:0000313" key="1">
    <source>
        <dbReference type="EMBL" id="GIC91366.1"/>
    </source>
</evidence>
<proteinExistence type="predicted"/>
<dbReference type="RefSeq" id="XP_043148632.1">
    <property type="nucleotide sequence ID" value="XM_043292697.1"/>
</dbReference>
<dbReference type="Gene3D" id="3.30.559.30">
    <property type="entry name" value="Nonribosomal peptide synthetase, condensation domain"/>
    <property type="match status" value="1"/>
</dbReference>
<reference evidence="1" key="1">
    <citation type="journal article" date="2015" name="Genome Announc.">
        <title>Draft Genome Sequence of the Pathogenic Filamentous Fungus Aspergillus udagawae Strain IFM 46973T.</title>
        <authorList>
            <person name="Kusuya Y."/>
            <person name="Takahashi-Nakaguchi A."/>
            <person name="Takahashi H."/>
            <person name="Yaguchi T."/>
        </authorList>
    </citation>
    <scope>NUCLEOTIDE SEQUENCE</scope>
    <source>
        <strain evidence="1">IFM 46973</strain>
    </source>
</reference>
<evidence type="ECO:0000313" key="2">
    <source>
        <dbReference type="Proteomes" id="UP000036893"/>
    </source>
</evidence>
<protein>
    <submittedName>
        <fullName evidence="1">Uncharacterized protein</fullName>
    </submittedName>
</protein>
<comment type="caution">
    <text evidence="1">The sequence shown here is derived from an EMBL/GenBank/DDBJ whole genome shotgun (WGS) entry which is preliminary data.</text>
</comment>
<accession>A0A8E0QYY9</accession>
<reference evidence="1" key="2">
    <citation type="submission" date="2021-01" db="EMBL/GenBank/DDBJ databases">
        <title>Pan-genome distribution and transcriptional activeness of fungal secondary metabolism genes in Aspergillus section Fumigati.</title>
        <authorList>
            <person name="Takahashi H."/>
            <person name="Umemura M."/>
            <person name="Ninomiya A."/>
            <person name="Kusuya Y."/>
            <person name="Urayama S."/>
            <person name="Shimizu M."/>
            <person name="Watanabe A."/>
            <person name="Kamei K."/>
            <person name="Yaguchi T."/>
            <person name="Hagiwara D."/>
        </authorList>
    </citation>
    <scope>NUCLEOTIDE SEQUENCE</scope>
    <source>
        <strain evidence="1">IFM 46973</strain>
    </source>
</reference>
<organism evidence="1 2">
    <name type="scientific">Aspergillus udagawae</name>
    <dbReference type="NCBI Taxonomy" id="91492"/>
    <lineage>
        <taxon>Eukaryota</taxon>
        <taxon>Fungi</taxon>
        <taxon>Dikarya</taxon>
        <taxon>Ascomycota</taxon>
        <taxon>Pezizomycotina</taxon>
        <taxon>Eurotiomycetes</taxon>
        <taxon>Eurotiomycetidae</taxon>
        <taxon>Eurotiales</taxon>
        <taxon>Aspergillaceae</taxon>
        <taxon>Aspergillus</taxon>
        <taxon>Aspergillus subgen. Fumigati</taxon>
    </lineage>
</organism>
<gene>
    <name evidence="1" type="ORF">Aud_007809</name>
</gene>
<dbReference type="Proteomes" id="UP000036893">
    <property type="component" value="Unassembled WGS sequence"/>
</dbReference>
<name>A0A8E0QYY9_9EURO</name>